<dbReference type="InterPro" id="IPR023347">
    <property type="entry name" value="Lysozyme_dom_sf"/>
</dbReference>
<evidence type="ECO:0000313" key="6">
    <source>
        <dbReference type="Proteomes" id="UP000682195"/>
    </source>
</evidence>
<feature type="signal peptide" evidence="4">
    <location>
        <begin position="1"/>
        <end position="24"/>
    </location>
</feature>
<dbReference type="Gene3D" id="1.10.530.40">
    <property type="match status" value="1"/>
</dbReference>
<accession>A0ABX7XN52</accession>
<sequence length="171" mass="19869">MRTRSKLLSLLFCLVCLSCLQLSAQDGRNTLLSLPPFERAVVCIKHFEGLHTWKDYPYVGYGHRLLPGERLTAAMTERQADSLLRADLMKRFASFQRFGKDALLLTVLSYNVGEYRLLGNGKRPKSILVRKLELGDRDIYREYVSFCRYKGKVLRGLIKRRKVEFTLFYVP</sequence>
<gene>
    <name evidence="5" type="ORF">J5A58_05025</name>
</gene>
<dbReference type="EC" id="3.2.1.17" evidence="3"/>
<dbReference type="Proteomes" id="UP000682195">
    <property type="component" value="Chromosome 1"/>
</dbReference>
<dbReference type="InterPro" id="IPR023346">
    <property type="entry name" value="Lysozyme-like_dom_sf"/>
</dbReference>
<dbReference type="RefSeq" id="WP_211807052.1">
    <property type="nucleotide sequence ID" value="NZ_CP072361.1"/>
</dbReference>
<protein>
    <recommendedName>
        <fullName evidence="3">Lysozyme</fullName>
        <ecNumber evidence="3">3.2.1.17</ecNumber>
    </recommendedName>
</protein>
<feature type="chain" id="PRO_5046405482" description="Lysozyme" evidence="4">
    <location>
        <begin position="25"/>
        <end position="171"/>
    </location>
</feature>
<keyword evidence="1 3" id="KW-0929">Antimicrobial</keyword>
<evidence type="ECO:0000256" key="4">
    <source>
        <dbReference type="SAM" id="SignalP"/>
    </source>
</evidence>
<reference evidence="5 6" key="1">
    <citation type="submission" date="2021-03" db="EMBL/GenBank/DDBJ databases">
        <title>Human Oral Microbial Genomes.</title>
        <authorList>
            <person name="Johnston C.D."/>
            <person name="Chen T."/>
            <person name="Dewhirst F.E."/>
        </authorList>
    </citation>
    <scope>NUCLEOTIDE SEQUENCE [LARGE SCALE GENOMIC DNA]</scope>
    <source>
        <strain evidence="5 6">F0054</strain>
    </source>
</reference>
<keyword evidence="3" id="KW-0326">Glycosidase</keyword>
<keyword evidence="2 3" id="KW-0081">Bacteriolytic enzyme</keyword>
<dbReference type="Pfam" id="PF00959">
    <property type="entry name" value="Phage_lysozyme"/>
    <property type="match status" value="1"/>
</dbReference>
<organism evidence="5 6">
    <name type="scientific">Prevotella melaninogenica</name>
    <dbReference type="NCBI Taxonomy" id="28132"/>
    <lineage>
        <taxon>Bacteria</taxon>
        <taxon>Pseudomonadati</taxon>
        <taxon>Bacteroidota</taxon>
        <taxon>Bacteroidia</taxon>
        <taxon>Bacteroidales</taxon>
        <taxon>Prevotellaceae</taxon>
        <taxon>Prevotella</taxon>
    </lineage>
</organism>
<evidence type="ECO:0000256" key="2">
    <source>
        <dbReference type="ARBA" id="ARBA00022638"/>
    </source>
</evidence>
<keyword evidence="3" id="KW-0378">Hydrolase</keyword>
<dbReference type="InterPro" id="IPR002196">
    <property type="entry name" value="Glyco_hydro_24"/>
</dbReference>
<evidence type="ECO:0000256" key="1">
    <source>
        <dbReference type="ARBA" id="ARBA00022529"/>
    </source>
</evidence>
<comment type="catalytic activity">
    <reaction evidence="3">
        <text>Hydrolysis of (1-&gt;4)-beta-linkages between N-acetylmuramic acid and N-acetyl-D-glucosamine residues in a peptidoglycan and between N-acetyl-D-glucosamine residues in chitodextrins.</text>
        <dbReference type="EC" id="3.2.1.17"/>
    </reaction>
</comment>
<keyword evidence="6" id="KW-1185">Reference proteome</keyword>
<comment type="similarity">
    <text evidence="3">Belongs to the glycosyl hydrolase 24 family.</text>
</comment>
<proteinExistence type="inferred from homology"/>
<dbReference type="EMBL" id="CP072361">
    <property type="protein sequence ID" value="QUB74910.1"/>
    <property type="molecule type" value="Genomic_DNA"/>
</dbReference>
<evidence type="ECO:0000256" key="3">
    <source>
        <dbReference type="RuleBase" id="RU003788"/>
    </source>
</evidence>
<keyword evidence="4" id="KW-0732">Signal</keyword>
<dbReference type="SUPFAM" id="SSF53955">
    <property type="entry name" value="Lysozyme-like"/>
    <property type="match status" value="1"/>
</dbReference>
<name>A0ABX7XN52_9BACT</name>
<evidence type="ECO:0000313" key="5">
    <source>
        <dbReference type="EMBL" id="QUB74910.1"/>
    </source>
</evidence>